<name>A0ABU3C585_9FLAO</name>
<sequence>MNLKRKILTIELLEELRSKNFESLMLYQNAGMRNKKLMLKNFFFRLSKQKEQCLREMEKLIKELQKQVYEIGKSNIPDFKSPKKTRSTLPPFYLPTKDDLQNCLVTEKNTLDNYISCLSKINDGRIRETLMCHRHKIKEMLLEMNIMGANKYPV</sequence>
<organism evidence="1 2">
    <name type="scientific">Autumnicola tepida</name>
    <dbReference type="NCBI Taxonomy" id="3075595"/>
    <lineage>
        <taxon>Bacteria</taxon>
        <taxon>Pseudomonadati</taxon>
        <taxon>Bacteroidota</taxon>
        <taxon>Flavobacteriia</taxon>
        <taxon>Flavobacteriales</taxon>
        <taxon>Flavobacteriaceae</taxon>
        <taxon>Autumnicola</taxon>
    </lineage>
</organism>
<dbReference type="EMBL" id="JAVRHQ010000001">
    <property type="protein sequence ID" value="MDT0641494.1"/>
    <property type="molecule type" value="Genomic_DNA"/>
</dbReference>
<evidence type="ECO:0000313" key="2">
    <source>
        <dbReference type="Proteomes" id="UP001262889"/>
    </source>
</evidence>
<accession>A0ABU3C585</accession>
<proteinExistence type="predicted"/>
<gene>
    <name evidence="1" type="ORF">RM553_01495</name>
</gene>
<keyword evidence="2" id="KW-1185">Reference proteome</keyword>
<dbReference type="RefSeq" id="WP_311533200.1">
    <property type="nucleotide sequence ID" value="NZ_JAVRHQ010000001.1"/>
</dbReference>
<dbReference type="Proteomes" id="UP001262889">
    <property type="component" value="Unassembled WGS sequence"/>
</dbReference>
<evidence type="ECO:0000313" key="1">
    <source>
        <dbReference type="EMBL" id="MDT0641494.1"/>
    </source>
</evidence>
<comment type="caution">
    <text evidence="1">The sequence shown here is derived from an EMBL/GenBank/DDBJ whole genome shotgun (WGS) entry which is preliminary data.</text>
</comment>
<protein>
    <submittedName>
        <fullName evidence="1">Uncharacterized protein</fullName>
    </submittedName>
</protein>
<reference evidence="1 2" key="1">
    <citation type="submission" date="2023-09" db="EMBL/GenBank/DDBJ databases">
        <authorList>
            <person name="Rey-Velasco X."/>
        </authorList>
    </citation>
    <scope>NUCLEOTIDE SEQUENCE [LARGE SCALE GENOMIC DNA]</scope>
    <source>
        <strain evidence="1 2">F363</strain>
    </source>
</reference>